<evidence type="ECO:0000259" key="1">
    <source>
        <dbReference type="PROSITE" id="PS50904"/>
    </source>
</evidence>
<feature type="domain" description="PRELI/MSF1" evidence="1">
    <location>
        <begin position="1"/>
        <end position="60"/>
    </location>
</feature>
<accession>A0A8R1EMP6</accession>
<dbReference type="InterPro" id="IPR006797">
    <property type="entry name" value="PRELI/MSF1_dom"/>
</dbReference>
<proteinExistence type="predicted"/>
<organism evidence="2 3">
    <name type="scientific">Caenorhabditis japonica</name>
    <dbReference type="NCBI Taxonomy" id="281687"/>
    <lineage>
        <taxon>Eukaryota</taxon>
        <taxon>Metazoa</taxon>
        <taxon>Ecdysozoa</taxon>
        <taxon>Nematoda</taxon>
        <taxon>Chromadorea</taxon>
        <taxon>Rhabditida</taxon>
        <taxon>Rhabditina</taxon>
        <taxon>Rhabditomorpha</taxon>
        <taxon>Rhabditoidea</taxon>
        <taxon>Rhabditidae</taxon>
        <taxon>Peloderinae</taxon>
        <taxon>Caenorhabditis</taxon>
    </lineage>
</organism>
<dbReference type="Pfam" id="PF04707">
    <property type="entry name" value="PRELI"/>
    <property type="match status" value="1"/>
</dbReference>
<protein>
    <submittedName>
        <fullName evidence="2">PRELI/MSF1 domain-containing protein</fullName>
    </submittedName>
</protein>
<evidence type="ECO:0000313" key="2">
    <source>
        <dbReference type="EnsemblMetazoa" id="CJA38283.1"/>
    </source>
</evidence>
<name>A0A8R1EMP6_CAEJA</name>
<reference evidence="2" key="2">
    <citation type="submission" date="2022-06" db="UniProtKB">
        <authorList>
            <consortium name="EnsemblMetazoa"/>
        </authorList>
    </citation>
    <scope>IDENTIFICATION</scope>
    <source>
        <strain evidence="2">DF5081</strain>
    </source>
</reference>
<dbReference type="PROSITE" id="PS50904">
    <property type="entry name" value="PRELI_MSF1"/>
    <property type="match status" value="1"/>
</dbReference>
<evidence type="ECO:0000313" key="3">
    <source>
        <dbReference type="Proteomes" id="UP000005237"/>
    </source>
</evidence>
<dbReference type="Proteomes" id="UP000005237">
    <property type="component" value="Unassembled WGS sequence"/>
</dbReference>
<keyword evidence="3" id="KW-1185">Reference proteome</keyword>
<reference evidence="3" key="1">
    <citation type="submission" date="2010-08" db="EMBL/GenBank/DDBJ databases">
        <authorList>
            <consortium name="Caenorhabditis japonica Sequencing Consortium"/>
            <person name="Wilson R.K."/>
        </authorList>
    </citation>
    <scope>NUCLEOTIDE SEQUENCE [LARGE SCALE GENOMIC DNA]</scope>
    <source>
        <strain evidence="3">DF5081</strain>
    </source>
</reference>
<dbReference type="EnsemblMetazoa" id="CJA38283.1">
    <property type="protein sequence ID" value="CJA38283.1"/>
    <property type="gene ID" value="WBGene00214130"/>
</dbReference>
<dbReference type="AlphaFoldDB" id="A0A8R1EMP6"/>
<sequence length="159" mass="17733">VHAENDNWTCFEQSASLDVKNFFGLESAVEKLAVRQYGANLAKGKEILEYFIEELLKTTTHIERFRDPEQEEKASAADSAIELKESSDGDAVVVEKAPMLCAETEEMKTARATASLTTVRSEIMLVAMLAVRCSRRADHSSSRHLYSLLHLILPSPPYS</sequence>